<organism evidence="1 2">
    <name type="scientific">Aspergillus indologenus CBS 114.80</name>
    <dbReference type="NCBI Taxonomy" id="1450541"/>
    <lineage>
        <taxon>Eukaryota</taxon>
        <taxon>Fungi</taxon>
        <taxon>Dikarya</taxon>
        <taxon>Ascomycota</taxon>
        <taxon>Pezizomycotina</taxon>
        <taxon>Eurotiomycetes</taxon>
        <taxon>Eurotiomycetidae</taxon>
        <taxon>Eurotiales</taxon>
        <taxon>Aspergillaceae</taxon>
        <taxon>Aspergillus</taxon>
        <taxon>Aspergillus subgen. Circumdati</taxon>
    </lineage>
</organism>
<accession>A0A2V5HUK6</accession>
<name>A0A2V5HUK6_9EURO</name>
<dbReference type="EMBL" id="KZ825554">
    <property type="protein sequence ID" value="PYI28168.1"/>
    <property type="molecule type" value="Genomic_DNA"/>
</dbReference>
<keyword evidence="2" id="KW-1185">Reference proteome</keyword>
<proteinExistence type="predicted"/>
<dbReference type="Proteomes" id="UP000248817">
    <property type="component" value="Unassembled WGS sequence"/>
</dbReference>
<protein>
    <submittedName>
        <fullName evidence="1">Uncharacterized protein</fullName>
    </submittedName>
</protein>
<evidence type="ECO:0000313" key="1">
    <source>
        <dbReference type="EMBL" id="PYI28168.1"/>
    </source>
</evidence>
<reference evidence="1 2" key="1">
    <citation type="submission" date="2018-02" db="EMBL/GenBank/DDBJ databases">
        <title>The genomes of Aspergillus section Nigri reveals drivers in fungal speciation.</title>
        <authorList>
            <consortium name="DOE Joint Genome Institute"/>
            <person name="Vesth T.C."/>
            <person name="Nybo J."/>
            <person name="Theobald S."/>
            <person name="Brandl J."/>
            <person name="Frisvad J.C."/>
            <person name="Nielsen K.F."/>
            <person name="Lyhne E.K."/>
            <person name="Kogle M.E."/>
            <person name="Kuo A."/>
            <person name="Riley R."/>
            <person name="Clum A."/>
            <person name="Nolan M."/>
            <person name="Lipzen A."/>
            <person name="Salamov A."/>
            <person name="Henrissat B."/>
            <person name="Wiebenga A."/>
            <person name="De vries R.P."/>
            <person name="Grigoriev I.V."/>
            <person name="Mortensen U.H."/>
            <person name="Andersen M.R."/>
            <person name="Baker S.E."/>
        </authorList>
    </citation>
    <scope>NUCLEOTIDE SEQUENCE [LARGE SCALE GENOMIC DNA]</scope>
    <source>
        <strain evidence="1 2">CBS 114.80</strain>
    </source>
</reference>
<sequence>MSSDFSSVGSLSLQGRARLRWLLMLAFTEPAEPVDAAVAAAYTSWPPGPALLPTCEEHGDLRHKDIRLREGRAGRHYLVTERLWDSARRLPGHRGGKSRPREAISLLQQPRLQILCLERLLLHQGGGNSPMKGITVEIPEELPVRLEDEMEDLVKE</sequence>
<evidence type="ECO:0000313" key="2">
    <source>
        <dbReference type="Proteomes" id="UP000248817"/>
    </source>
</evidence>
<dbReference type="AlphaFoldDB" id="A0A2V5HUK6"/>
<gene>
    <name evidence="1" type="ORF">BP00DRAFT_449591</name>
</gene>